<dbReference type="Proteomes" id="UP000026960">
    <property type="component" value="Chromosome 10"/>
</dbReference>
<evidence type="ECO:0000313" key="2">
    <source>
        <dbReference type="EnsemblPlants" id="OBART10G16760.1"/>
    </source>
</evidence>
<reference evidence="2" key="1">
    <citation type="journal article" date="2009" name="Rice">
        <title>De Novo Next Generation Sequencing of Plant Genomes.</title>
        <authorList>
            <person name="Rounsley S."/>
            <person name="Marri P.R."/>
            <person name="Yu Y."/>
            <person name="He R."/>
            <person name="Sisneros N."/>
            <person name="Goicoechea J.L."/>
            <person name="Lee S.J."/>
            <person name="Angelova A."/>
            <person name="Kudrna D."/>
            <person name="Luo M."/>
            <person name="Affourtit J."/>
            <person name="Desany B."/>
            <person name="Knight J."/>
            <person name="Niazi F."/>
            <person name="Egholm M."/>
            <person name="Wing R.A."/>
        </authorList>
    </citation>
    <scope>NUCLEOTIDE SEQUENCE [LARGE SCALE GENOMIC DNA]</scope>
    <source>
        <strain evidence="2">cv. IRGC 105608</strain>
    </source>
</reference>
<proteinExistence type="predicted"/>
<keyword evidence="3" id="KW-1185">Reference proteome</keyword>
<name>A0A0D3HFZ4_9ORYZ</name>
<reference evidence="2" key="2">
    <citation type="submission" date="2015-03" db="UniProtKB">
        <authorList>
            <consortium name="EnsemblPlants"/>
        </authorList>
    </citation>
    <scope>IDENTIFICATION</scope>
</reference>
<dbReference type="HOGENOM" id="CLU_135275_0_0_1"/>
<dbReference type="PaxDb" id="65489-OBART10G16760.1"/>
<protein>
    <submittedName>
        <fullName evidence="2">Uncharacterized protein</fullName>
    </submittedName>
</protein>
<dbReference type="AlphaFoldDB" id="A0A0D3HFZ4"/>
<evidence type="ECO:0000256" key="1">
    <source>
        <dbReference type="SAM" id="MobiDB-lite"/>
    </source>
</evidence>
<dbReference type="Gramene" id="OBART10G16760.1">
    <property type="protein sequence ID" value="OBART10G16760.1"/>
    <property type="gene ID" value="OBART10G16760"/>
</dbReference>
<feature type="region of interest" description="Disordered" evidence="1">
    <location>
        <begin position="1"/>
        <end position="23"/>
    </location>
</feature>
<dbReference type="EnsemblPlants" id="OBART10G16760.1">
    <property type="protein sequence ID" value="OBART10G16760.1"/>
    <property type="gene ID" value="OBART10G16760"/>
</dbReference>
<evidence type="ECO:0000313" key="3">
    <source>
        <dbReference type="Proteomes" id="UP000026960"/>
    </source>
</evidence>
<accession>A0A0D3HFZ4</accession>
<sequence>MAPMRGSDGALGIASRHGGTAERRHGTGAVLRFQHAEPSRSRACGSVALTRPAGPARYRILGLRDRLGHASWFRTTGSGSTPSSPVCGSSSLPRNRSADWVYFCKLITTSYINAQYEKIKYIFKFLSYKEYLLWGCLDPEV</sequence>
<organism evidence="2">
    <name type="scientific">Oryza barthii</name>
    <dbReference type="NCBI Taxonomy" id="65489"/>
    <lineage>
        <taxon>Eukaryota</taxon>
        <taxon>Viridiplantae</taxon>
        <taxon>Streptophyta</taxon>
        <taxon>Embryophyta</taxon>
        <taxon>Tracheophyta</taxon>
        <taxon>Spermatophyta</taxon>
        <taxon>Magnoliopsida</taxon>
        <taxon>Liliopsida</taxon>
        <taxon>Poales</taxon>
        <taxon>Poaceae</taxon>
        <taxon>BOP clade</taxon>
        <taxon>Oryzoideae</taxon>
        <taxon>Oryzeae</taxon>
        <taxon>Oryzinae</taxon>
        <taxon>Oryza</taxon>
    </lineage>
</organism>